<evidence type="ECO:0000313" key="1">
    <source>
        <dbReference type="EMBL" id="MBO8475723.1"/>
    </source>
</evidence>
<sequence>MEIESHPFEPFLPENAKVLMLGSFPPPETRWSMKFYYPNKTNDMWRIMGLVFYNDKDKFIVPGGYDEDAIRHFASERGIAMYDAAVKVIRQKGNASDKFLQIVEPIDLFGFLDRLPECRTIMTAGEKSAAMISQLTGTDIPATGKMVRFKYRGYDYAQYRMVSSSRAYPMAVEEKAKRYAAVFSIIYDDIDLKF</sequence>
<proteinExistence type="predicted"/>
<gene>
    <name evidence="1" type="ORF">IAB88_01865</name>
</gene>
<reference evidence="1" key="1">
    <citation type="submission" date="2020-10" db="EMBL/GenBank/DDBJ databases">
        <authorList>
            <person name="Gilroy R."/>
        </authorList>
    </citation>
    <scope>NUCLEOTIDE SEQUENCE</scope>
    <source>
        <strain evidence="1">6919</strain>
    </source>
</reference>
<dbReference type="InterPro" id="IPR036895">
    <property type="entry name" value="Uracil-DNA_glycosylase-like_sf"/>
</dbReference>
<dbReference type="Proteomes" id="UP000823598">
    <property type="component" value="Unassembled WGS sequence"/>
</dbReference>
<accession>A0A9D9IQF8</accession>
<reference evidence="1" key="2">
    <citation type="journal article" date="2021" name="PeerJ">
        <title>Extensive microbial diversity within the chicken gut microbiome revealed by metagenomics and culture.</title>
        <authorList>
            <person name="Gilroy R."/>
            <person name="Ravi A."/>
            <person name="Getino M."/>
            <person name="Pursley I."/>
            <person name="Horton D.L."/>
            <person name="Alikhan N.F."/>
            <person name="Baker D."/>
            <person name="Gharbi K."/>
            <person name="Hall N."/>
            <person name="Watson M."/>
            <person name="Adriaenssens E.M."/>
            <person name="Foster-Nyarko E."/>
            <person name="Jarju S."/>
            <person name="Secka A."/>
            <person name="Antonio M."/>
            <person name="Oren A."/>
            <person name="Chaudhuri R.R."/>
            <person name="La Ragione R."/>
            <person name="Hildebrand F."/>
            <person name="Pallen M.J."/>
        </authorList>
    </citation>
    <scope>NUCLEOTIDE SEQUENCE</scope>
    <source>
        <strain evidence="1">6919</strain>
    </source>
</reference>
<name>A0A9D9IQF8_9BACT</name>
<protein>
    <submittedName>
        <fullName evidence="1">Uracil-DNA glycosylase family protein</fullName>
    </submittedName>
</protein>
<comment type="caution">
    <text evidence="1">The sequence shown here is derived from an EMBL/GenBank/DDBJ whole genome shotgun (WGS) entry which is preliminary data.</text>
</comment>
<dbReference type="Gene3D" id="3.40.470.10">
    <property type="entry name" value="Uracil-DNA glycosylase-like domain"/>
    <property type="match status" value="1"/>
</dbReference>
<dbReference type="EMBL" id="JADIMC010000023">
    <property type="protein sequence ID" value="MBO8475723.1"/>
    <property type="molecule type" value="Genomic_DNA"/>
</dbReference>
<dbReference type="CDD" id="cd10032">
    <property type="entry name" value="UDG-F6_HDG"/>
    <property type="match status" value="1"/>
</dbReference>
<dbReference type="AlphaFoldDB" id="A0A9D9IQF8"/>
<dbReference type="SUPFAM" id="SSF52141">
    <property type="entry name" value="Uracil-DNA glycosylase-like"/>
    <property type="match status" value="1"/>
</dbReference>
<organism evidence="1 2">
    <name type="scientific">Candidatus Limisoma faecipullorum</name>
    <dbReference type="NCBI Taxonomy" id="2840854"/>
    <lineage>
        <taxon>Bacteria</taxon>
        <taxon>Pseudomonadati</taxon>
        <taxon>Bacteroidota</taxon>
        <taxon>Bacteroidia</taxon>
        <taxon>Bacteroidales</taxon>
        <taxon>Candidatus Limisoma</taxon>
    </lineage>
</organism>
<evidence type="ECO:0000313" key="2">
    <source>
        <dbReference type="Proteomes" id="UP000823598"/>
    </source>
</evidence>